<dbReference type="Proteomes" id="UP000061660">
    <property type="component" value="Chromosome"/>
</dbReference>
<feature type="compositionally biased region" description="Basic and acidic residues" evidence="1">
    <location>
        <begin position="38"/>
        <end position="58"/>
    </location>
</feature>
<evidence type="ECO:0000256" key="1">
    <source>
        <dbReference type="SAM" id="MobiDB-lite"/>
    </source>
</evidence>
<dbReference type="STRING" id="162209.IJ22_16180"/>
<dbReference type="PATRIC" id="fig|162209.4.peg.1715"/>
<organism evidence="3 4">
    <name type="scientific">Paenibacillus naphthalenovorans</name>
    <dbReference type="NCBI Taxonomy" id="162209"/>
    <lineage>
        <taxon>Bacteria</taxon>
        <taxon>Bacillati</taxon>
        <taxon>Bacillota</taxon>
        <taxon>Bacilli</taxon>
        <taxon>Bacillales</taxon>
        <taxon>Paenibacillaceae</taxon>
        <taxon>Paenibacillus</taxon>
    </lineage>
</organism>
<keyword evidence="4" id="KW-1185">Reference proteome</keyword>
<name>A0A0U2W9F7_9BACL</name>
<keyword evidence="2" id="KW-0472">Membrane</keyword>
<protein>
    <submittedName>
        <fullName evidence="3">Uncharacterized protein</fullName>
    </submittedName>
</protein>
<feature type="region of interest" description="Disordered" evidence="1">
    <location>
        <begin position="36"/>
        <end position="143"/>
    </location>
</feature>
<keyword evidence="2" id="KW-1133">Transmembrane helix</keyword>
<gene>
    <name evidence="3" type="ORF">IJ22_16180</name>
</gene>
<dbReference type="EMBL" id="CP013652">
    <property type="protein sequence ID" value="ALS21994.1"/>
    <property type="molecule type" value="Genomic_DNA"/>
</dbReference>
<accession>A0A0U2W9F7</accession>
<reference evidence="4" key="1">
    <citation type="submission" date="2015-12" db="EMBL/GenBank/DDBJ databases">
        <title>Complete genome sequences of two moderately thermophilic Paenibacillus species.</title>
        <authorList>
            <person name="Butler R.III."/>
            <person name="Wang J."/>
            <person name="Stark B.C."/>
            <person name="Pombert J.-F."/>
        </authorList>
    </citation>
    <scope>NUCLEOTIDE SEQUENCE [LARGE SCALE GENOMIC DNA]</scope>
    <source>
        <strain evidence="4">32O-Y</strain>
    </source>
</reference>
<evidence type="ECO:0000313" key="3">
    <source>
        <dbReference type="EMBL" id="ALS21994.1"/>
    </source>
</evidence>
<dbReference type="KEGG" id="pnp:IJ22_16180"/>
<proteinExistence type="predicted"/>
<dbReference type="AlphaFoldDB" id="A0A0U2W9F7"/>
<keyword evidence="2" id="KW-0812">Transmembrane</keyword>
<reference evidence="3 4" key="2">
    <citation type="journal article" date="2016" name="Genome Announc.">
        <title>Complete Genome Sequences of Two Interactive Moderate Thermophiles, Paenibacillus napthalenovorans 32O-Y and Paenibacillus sp. 32O-W.</title>
        <authorList>
            <person name="Butler R.R.III."/>
            <person name="Wang J."/>
            <person name="Stark B.C."/>
            <person name="Pombert J.F."/>
        </authorList>
    </citation>
    <scope>NUCLEOTIDE SEQUENCE [LARGE SCALE GENOMIC DNA]</scope>
    <source>
        <strain evidence="3 4">32O-Y</strain>
    </source>
</reference>
<evidence type="ECO:0000313" key="4">
    <source>
        <dbReference type="Proteomes" id="UP000061660"/>
    </source>
</evidence>
<feature type="compositionally biased region" description="Basic and acidic residues" evidence="1">
    <location>
        <begin position="107"/>
        <end position="120"/>
    </location>
</feature>
<sequence length="143" mass="15936">MWKGGEAVIVPILSIAVGLILIVILIVYNLRSLSSTPKRSERQYPIVRAEEDLAKPESSDDASASAAAPKHARPLAKMESMEPQSEGISVTDDSSVLESTDSGQTRRAPDDGKMADRDYRQALQKFRKRDQRESSKRIRIIRQ</sequence>
<feature type="transmembrane region" description="Helical" evidence="2">
    <location>
        <begin position="12"/>
        <end position="30"/>
    </location>
</feature>
<evidence type="ECO:0000256" key="2">
    <source>
        <dbReference type="SAM" id="Phobius"/>
    </source>
</evidence>
<feature type="compositionally biased region" description="Polar residues" evidence="1">
    <location>
        <begin position="82"/>
        <end position="105"/>
    </location>
</feature>